<protein>
    <submittedName>
        <fullName evidence="1">Uncharacterized protein</fullName>
    </submittedName>
</protein>
<evidence type="ECO:0000313" key="1">
    <source>
        <dbReference type="EMBL" id="SCZ84232.1"/>
    </source>
</evidence>
<dbReference type="EMBL" id="FMWO01000018">
    <property type="protein sequence ID" value="SCZ84232.1"/>
    <property type="molecule type" value="Genomic_DNA"/>
</dbReference>
<reference evidence="1 2" key="1">
    <citation type="submission" date="2016-10" db="EMBL/GenBank/DDBJ databases">
        <authorList>
            <person name="de Groot N.N."/>
        </authorList>
    </citation>
    <scope>NUCLEOTIDE SEQUENCE [LARGE SCALE GENOMIC DNA]</scope>
    <source>
        <strain evidence="1">1</strain>
    </source>
</reference>
<accession>A0A1G5SAN4</accession>
<dbReference type="STRING" id="51642.NSMM_130009"/>
<sequence>MHSFLLNTEPVTLVHLFTVSTGASILKRSLYACSSPQPLSVLAQHVGCDKLKNLSNQEGRRVEIFYETTKSLTSAVEDTERYPVS</sequence>
<dbReference type="Proteomes" id="UP000198729">
    <property type="component" value="Unassembled WGS sequence"/>
</dbReference>
<organism evidence="1 2">
    <name type="scientific">Nitrosomonas mobilis</name>
    <dbReference type="NCBI Taxonomy" id="51642"/>
    <lineage>
        <taxon>Bacteria</taxon>
        <taxon>Pseudomonadati</taxon>
        <taxon>Pseudomonadota</taxon>
        <taxon>Betaproteobacteria</taxon>
        <taxon>Nitrosomonadales</taxon>
        <taxon>Nitrosomonadaceae</taxon>
        <taxon>Nitrosomonas</taxon>
    </lineage>
</organism>
<proteinExistence type="predicted"/>
<gene>
    <name evidence="1" type="ORF">NSMM_130009</name>
</gene>
<keyword evidence="2" id="KW-1185">Reference proteome</keyword>
<name>A0A1G5SAN4_9PROT</name>
<evidence type="ECO:0000313" key="2">
    <source>
        <dbReference type="Proteomes" id="UP000198729"/>
    </source>
</evidence>
<dbReference type="AlphaFoldDB" id="A0A1G5SAN4"/>